<dbReference type="HOGENOM" id="CLU_616942_0_0_1"/>
<accession>A0A0C2X8V8</accession>
<dbReference type="EMBL" id="KN824312">
    <property type="protein sequence ID" value="KIM25632.1"/>
    <property type="molecule type" value="Genomic_DNA"/>
</dbReference>
<sequence length="485" mass="55279">MTSFWLPPELWENIFILLTRFTGEFDVDEWICRSDHERESPPLEEIHLRLARINITGKNSNRFLLIQNPDFHLQRQQRRTLVRVCKRWYEIGLQYLYASIIIYDATTLLGCISTLKRIPDLGKTVRRLEVYLDNPESDEDVEIISRRLLEELIELCPNLVIFAGDVEECEGSESEELTYARRSLRVALSAHCKELRHVIGTQLVDGYPARAFFRTISPFTHLIALKLPPSLGTMPGLNRPPITLPNVRIFDLGYQAPLISPEFGGYLSRWSLPALEAVHLGTLSPSMALQRFWSTHGSKIQTIRIYNASDAVFDGRSSVEINLGINVPSNQLFPNLRQLVILHNCPANLTRLFLPSASLEIYEVPMHDLWRVNERVAAYLERQIGAQHMTTLLNHAVPNLRLVRISRCPGQSDKSERGIRCNALLTKQIPARLIMAVPVTPEQQAVLQQLGVSASEFLFYHSRRIAGRHVSVNPKITSDFISHNA</sequence>
<evidence type="ECO:0000313" key="2">
    <source>
        <dbReference type="Proteomes" id="UP000054097"/>
    </source>
</evidence>
<reference evidence="2" key="2">
    <citation type="submission" date="2015-01" db="EMBL/GenBank/DDBJ databases">
        <title>Evolutionary Origins and Diversification of the Mycorrhizal Mutualists.</title>
        <authorList>
            <consortium name="DOE Joint Genome Institute"/>
            <consortium name="Mycorrhizal Genomics Consortium"/>
            <person name="Kohler A."/>
            <person name="Kuo A."/>
            <person name="Nagy L.G."/>
            <person name="Floudas D."/>
            <person name="Copeland A."/>
            <person name="Barry K.W."/>
            <person name="Cichocki N."/>
            <person name="Veneault-Fourrey C."/>
            <person name="LaButti K."/>
            <person name="Lindquist E.A."/>
            <person name="Lipzen A."/>
            <person name="Lundell T."/>
            <person name="Morin E."/>
            <person name="Murat C."/>
            <person name="Riley R."/>
            <person name="Ohm R."/>
            <person name="Sun H."/>
            <person name="Tunlid A."/>
            <person name="Henrissat B."/>
            <person name="Grigoriev I.V."/>
            <person name="Hibbett D.S."/>
            <person name="Martin F."/>
        </authorList>
    </citation>
    <scope>NUCLEOTIDE SEQUENCE [LARGE SCALE GENOMIC DNA]</scope>
    <source>
        <strain evidence="2">MAFF 305830</strain>
    </source>
</reference>
<protein>
    <submittedName>
        <fullName evidence="1">Uncharacterized protein</fullName>
    </submittedName>
</protein>
<dbReference type="AlphaFoldDB" id="A0A0C2X8V8"/>
<reference evidence="1 2" key="1">
    <citation type="submission" date="2014-04" db="EMBL/GenBank/DDBJ databases">
        <authorList>
            <consortium name="DOE Joint Genome Institute"/>
            <person name="Kuo A."/>
            <person name="Zuccaro A."/>
            <person name="Kohler A."/>
            <person name="Nagy L.G."/>
            <person name="Floudas D."/>
            <person name="Copeland A."/>
            <person name="Barry K.W."/>
            <person name="Cichocki N."/>
            <person name="Veneault-Fourrey C."/>
            <person name="LaButti K."/>
            <person name="Lindquist E.A."/>
            <person name="Lipzen A."/>
            <person name="Lundell T."/>
            <person name="Morin E."/>
            <person name="Murat C."/>
            <person name="Sun H."/>
            <person name="Tunlid A."/>
            <person name="Henrissat B."/>
            <person name="Grigoriev I.V."/>
            <person name="Hibbett D.S."/>
            <person name="Martin F."/>
            <person name="Nordberg H.P."/>
            <person name="Cantor M.N."/>
            <person name="Hua S.X."/>
        </authorList>
    </citation>
    <scope>NUCLEOTIDE SEQUENCE [LARGE SCALE GENOMIC DNA]</scope>
    <source>
        <strain evidence="1 2">MAFF 305830</strain>
    </source>
</reference>
<dbReference type="OrthoDB" id="3232644at2759"/>
<evidence type="ECO:0000313" key="1">
    <source>
        <dbReference type="EMBL" id="KIM25632.1"/>
    </source>
</evidence>
<keyword evidence="2" id="KW-1185">Reference proteome</keyword>
<proteinExistence type="predicted"/>
<dbReference type="Proteomes" id="UP000054097">
    <property type="component" value="Unassembled WGS sequence"/>
</dbReference>
<gene>
    <name evidence="1" type="ORF">M408DRAFT_17191</name>
</gene>
<name>A0A0C2X8V8_SERVB</name>
<organism evidence="1 2">
    <name type="scientific">Serendipita vermifera MAFF 305830</name>
    <dbReference type="NCBI Taxonomy" id="933852"/>
    <lineage>
        <taxon>Eukaryota</taxon>
        <taxon>Fungi</taxon>
        <taxon>Dikarya</taxon>
        <taxon>Basidiomycota</taxon>
        <taxon>Agaricomycotina</taxon>
        <taxon>Agaricomycetes</taxon>
        <taxon>Sebacinales</taxon>
        <taxon>Serendipitaceae</taxon>
        <taxon>Serendipita</taxon>
    </lineage>
</organism>